<dbReference type="PROSITE" id="PS50263">
    <property type="entry name" value="CN_HYDROLASE"/>
    <property type="match status" value="1"/>
</dbReference>
<dbReference type="AlphaFoldDB" id="A0A2J7PTN3"/>
<dbReference type="InterPro" id="IPR003010">
    <property type="entry name" value="C-N_Hydrolase"/>
</dbReference>
<dbReference type="Pfam" id="PF00795">
    <property type="entry name" value="CN_hydrolase"/>
    <property type="match status" value="1"/>
</dbReference>
<dbReference type="GO" id="GO:0016811">
    <property type="term" value="F:hydrolase activity, acting on carbon-nitrogen (but not peptide) bonds, in linear amides"/>
    <property type="evidence" value="ECO:0007669"/>
    <property type="project" value="InterPro"/>
</dbReference>
<name>A0A2J7PTN3_9NEOP</name>
<reference evidence="7 8" key="1">
    <citation type="submission" date="2017-12" db="EMBL/GenBank/DDBJ databases">
        <title>Hemimetabolous genomes reveal molecular basis of termite eusociality.</title>
        <authorList>
            <person name="Harrison M.C."/>
            <person name="Jongepier E."/>
            <person name="Robertson H.M."/>
            <person name="Arning N."/>
            <person name="Bitard-Feildel T."/>
            <person name="Chao H."/>
            <person name="Childers C.P."/>
            <person name="Dinh H."/>
            <person name="Doddapaneni H."/>
            <person name="Dugan S."/>
            <person name="Gowin J."/>
            <person name="Greiner C."/>
            <person name="Han Y."/>
            <person name="Hu H."/>
            <person name="Hughes D.S.T."/>
            <person name="Huylmans A.-K."/>
            <person name="Kemena C."/>
            <person name="Kremer L.P.M."/>
            <person name="Lee S.L."/>
            <person name="Lopez-Ezquerra A."/>
            <person name="Mallet L."/>
            <person name="Monroy-Kuhn J.M."/>
            <person name="Moser A."/>
            <person name="Murali S.C."/>
            <person name="Muzny D.M."/>
            <person name="Otani S."/>
            <person name="Piulachs M.-D."/>
            <person name="Poelchau M."/>
            <person name="Qu J."/>
            <person name="Schaub F."/>
            <person name="Wada-Katsumata A."/>
            <person name="Worley K.C."/>
            <person name="Xie Q."/>
            <person name="Ylla G."/>
            <person name="Poulsen M."/>
            <person name="Gibbs R.A."/>
            <person name="Schal C."/>
            <person name="Richards S."/>
            <person name="Belles X."/>
            <person name="Korb J."/>
            <person name="Bornberg-Bauer E."/>
        </authorList>
    </citation>
    <scope>NUCLEOTIDE SEQUENCE [LARGE SCALE GENOMIC DNA]</scope>
    <source>
        <tissue evidence="7">Whole body</tissue>
    </source>
</reference>
<gene>
    <name evidence="7" type="ORF">B7P43_G15387</name>
</gene>
<dbReference type="STRING" id="105785.A0A2J7PTN3"/>
<dbReference type="Pfam" id="PF19018">
    <property type="entry name" value="Vanin_C"/>
    <property type="match status" value="1"/>
</dbReference>
<comment type="caution">
    <text evidence="7">The sequence shown here is derived from an EMBL/GenBank/DDBJ whole genome shotgun (WGS) entry which is preliminary data.</text>
</comment>
<dbReference type="Proteomes" id="UP000235965">
    <property type="component" value="Unassembled WGS sequence"/>
</dbReference>
<evidence type="ECO:0000256" key="3">
    <source>
        <dbReference type="ARBA" id="ARBA00022801"/>
    </source>
</evidence>
<evidence type="ECO:0000256" key="2">
    <source>
        <dbReference type="ARBA" id="ARBA00022729"/>
    </source>
</evidence>
<organism evidence="7 8">
    <name type="scientific">Cryptotermes secundus</name>
    <dbReference type="NCBI Taxonomy" id="105785"/>
    <lineage>
        <taxon>Eukaryota</taxon>
        <taxon>Metazoa</taxon>
        <taxon>Ecdysozoa</taxon>
        <taxon>Arthropoda</taxon>
        <taxon>Hexapoda</taxon>
        <taxon>Insecta</taxon>
        <taxon>Pterygota</taxon>
        <taxon>Neoptera</taxon>
        <taxon>Polyneoptera</taxon>
        <taxon>Dictyoptera</taxon>
        <taxon>Blattodea</taxon>
        <taxon>Blattoidea</taxon>
        <taxon>Termitoidae</taxon>
        <taxon>Kalotermitidae</taxon>
        <taxon>Cryptotermitinae</taxon>
        <taxon>Cryptotermes</taxon>
    </lineage>
</organism>
<dbReference type="SUPFAM" id="SSF56317">
    <property type="entry name" value="Carbon-nitrogen hydrolase"/>
    <property type="match status" value="1"/>
</dbReference>
<accession>A0A2J7PTN3</accession>
<protein>
    <submittedName>
        <fullName evidence="7">Vanin-like protein 1</fullName>
    </submittedName>
</protein>
<dbReference type="InterPro" id="IPR036526">
    <property type="entry name" value="C-N_Hydrolase_sf"/>
</dbReference>
<dbReference type="InterPro" id="IPR040154">
    <property type="entry name" value="Biotinidase/VNN"/>
</dbReference>
<keyword evidence="4" id="KW-0325">Glycoprotein</keyword>
<dbReference type="EMBL" id="NEVH01021232">
    <property type="protein sequence ID" value="PNF19697.1"/>
    <property type="molecule type" value="Genomic_DNA"/>
</dbReference>
<proteinExistence type="inferred from homology"/>
<dbReference type="InterPro" id="IPR012101">
    <property type="entry name" value="Biotinidase-like_euk"/>
</dbReference>
<dbReference type="InterPro" id="IPR043957">
    <property type="entry name" value="Vanin_C"/>
</dbReference>
<feature type="chain" id="PRO_5014385376" evidence="5">
    <location>
        <begin position="21"/>
        <end position="554"/>
    </location>
</feature>
<evidence type="ECO:0000256" key="5">
    <source>
        <dbReference type="SAM" id="SignalP"/>
    </source>
</evidence>
<keyword evidence="2 5" id="KW-0732">Signal</keyword>
<dbReference type="PANTHER" id="PTHR10609">
    <property type="entry name" value="BIOTINIDASE-RELATED"/>
    <property type="match status" value="1"/>
</dbReference>
<evidence type="ECO:0000313" key="8">
    <source>
        <dbReference type="Proteomes" id="UP000235965"/>
    </source>
</evidence>
<dbReference type="CDD" id="cd07567">
    <property type="entry name" value="biotinidase_like"/>
    <property type="match status" value="1"/>
</dbReference>
<evidence type="ECO:0000256" key="4">
    <source>
        <dbReference type="ARBA" id="ARBA00023180"/>
    </source>
</evidence>
<dbReference type="InParanoid" id="A0A2J7PTN3"/>
<feature type="signal peptide" evidence="5">
    <location>
        <begin position="1"/>
        <end position="20"/>
    </location>
</feature>
<sequence length="554" mass="61088">MRSVICRLVFSIAILQPSAQVSTPDSPTYVAAVVEYSPDTGSPGDSVADIVSKNVAQYVPLIRRAAEQEVDIIVFPECGLVTYGSSTKFATPLPHPDDRVNPCTDTSSNVAEAIRTLSCAARNHSIYVVVNLPEVHPCPDATNWSSSGVVYYNSNVVFDRNGTVVARYRKFNLFGEVWFNITSEAELSVFDTDFGVTFGIFTCFDIIFEKPAVSLAKVLGVRDVVFPTAWYSELPFLTAVQAQASWSYGLDVNFLGAGYSLPGEGSAGSGIYAGKEGPLVTTMPGVPTTQLLVAKVLKKTPRNTTPVLENVWNAGDSIEATPSPNIFSDVHRDNSGIWMMRDYLEPYETLLLTETEFFSTHTLCHNELCCDFEVAMHTDNQGQNSLGKSYIYRLAVFDGIRSYTFKTGGVQVCAVMFCTNNSLSSCGYEMETDEQERFATVFDYIHISGNFRLNNSLQLPNTLLEDYKVLSADAFEFTREEIPGESEVKVNMRTKKQNLNLLTFAIFGRDFSKDGGPVSQPSVDDTNHATVAHLLSPIATLLCMNSYFYVKFLV</sequence>
<evidence type="ECO:0000313" key="7">
    <source>
        <dbReference type="EMBL" id="PNF19697.1"/>
    </source>
</evidence>
<dbReference type="PANTHER" id="PTHR10609:SF14">
    <property type="entry name" value="BIOTINIDASE"/>
    <property type="match status" value="1"/>
</dbReference>
<dbReference type="FunCoup" id="A0A2J7PTN3">
    <property type="interactions" value="38"/>
</dbReference>
<evidence type="ECO:0000259" key="6">
    <source>
        <dbReference type="PROSITE" id="PS50263"/>
    </source>
</evidence>
<evidence type="ECO:0000256" key="1">
    <source>
        <dbReference type="ARBA" id="ARBA00008225"/>
    </source>
</evidence>
<comment type="similarity">
    <text evidence="1">Belongs to the carbon-nitrogen hydrolase superfamily. BTD/VNN family.</text>
</comment>
<feature type="domain" description="CN hydrolase" evidence="6">
    <location>
        <begin position="29"/>
        <end position="298"/>
    </location>
</feature>
<dbReference type="OrthoDB" id="10250282at2759"/>
<dbReference type="Gene3D" id="3.60.110.10">
    <property type="entry name" value="Carbon-nitrogen hydrolase"/>
    <property type="match status" value="1"/>
</dbReference>
<keyword evidence="3" id="KW-0378">Hydrolase</keyword>
<keyword evidence="8" id="KW-1185">Reference proteome</keyword>